<dbReference type="PROSITE" id="PS51379">
    <property type="entry name" value="4FE4S_FER_2"/>
    <property type="match status" value="2"/>
</dbReference>
<keyword evidence="4" id="KW-0677">Repeat</keyword>
<evidence type="ECO:0000256" key="3">
    <source>
        <dbReference type="ARBA" id="ARBA00022723"/>
    </source>
</evidence>
<dbReference type="Pfam" id="PF12801">
    <property type="entry name" value="Fer4_5"/>
    <property type="match status" value="2"/>
</dbReference>
<dbReference type="PANTHER" id="PTHR30176:SF3">
    <property type="entry name" value="FERREDOXIN-TYPE PROTEIN NAPH"/>
    <property type="match status" value="1"/>
</dbReference>
<comment type="caution">
    <text evidence="11">The sequence shown here is derived from an EMBL/GenBank/DDBJ whole genome shotgun (WGS) entry which is preliminary data.</text>
</comment>
<keyword evidence="1" id="KW-0813">Transport</keyword>
<dbReference type="SUPFAM" id="SSF54862">
    <property type="entry name" value="4Fe-4S ferredoxins"/>
    <property type="match status" value="1"/>
</dbReference>
<feature type="transmembrane region" description="Helical" evidence="9">
    <location>
        <begin position="170"/>
        <end position="194"/>
    </location>
</feature>
<keyword evidence="9" id="KW-0472">Membrane</keyword>
<feature type="region of interest" description="Disordered" evidence="8">
    <location>
        <begin position="292"/>
        <end position="312"/>
    </location>
</feature>
<evidence type="ECO:0000256" key="7">
    <source>
        <dbReference type="ARBA" id="ARBA00023014"/>
    </source>
</evidence>
<dbReference type="NCBIfam" id="TIGR02163">
    <property type="entry name" value="napH"/>
    <property type="match status" value="1"/>
</dbReference>
<keyword evidence="2" id="KW-0004">4Fe-4S</keyword>
<dbReference type="GO" id="GO:0046872">
    <property type="term" value="F:metal ion binding"/>
    <property type="evidence" value="ECO:0007669"/>
    <property type="project" value="UniProtKB-KW"/>
</dbReference>
<dbReference type="InterPro" id="IPR017896">
    <property type="entry name" value="4Fe4S_Fe-S-bd"/>
</dbReference>
<evidence type="ECO:0000256" key="4">
    <source>
        <dbReference type="ARBA" id="ARBA00022737"/>
    </source>
</evidence>
<reference evidence="11" key="1">
    <citation type="journal article" date="2020" name="mSystems">
        <title>Genome- and Community-Level Interaction Insights into Carbon Utilization and Element Cycling Functions of Hydrothermarchaeota in Hydrothermal Sediment.</title>
        <authorList>
            <person name="Zhou Z."/>
            <person name="Liu Y."/>
            <person name="Xu W."/>
            <person name="Pan J."/>
            <person name="Luo Z.H."/>
            <person name="Li M."/>
        </authorList>
    </citation>
    <scope>NUCLEOTIDE SEQUENCE [LARGE SCALE GENOMIC DNA]</scope>
    <source>
        <strain evidence="11">HyVt-443</strain>
    </source>
</reference>
<feature type="transmembrane region" description="Helical" evidence="9">
    <location>
        <begin position="89"/>
        <end position="109"/>
    </location>
</feature>
<keyword evidence="9" id="KW-1133">Transmembrane helix</keyword>
<gene>
    <name evidence="11" type="primary">napH</name>
    <name evidence="11" type="ORF">ENI96_00585</name>
</gene>
<keyword evidence="5" id="KW-0249">Electron transport</keyword>
<feature type="transmembrane region" description="Helical" evidence="9">
    <location>
        <begin position="143"/>
        <end position="164"/>
    </location>
</feature>
<evidence type="ECO:0000256" key="9">
    <source>
        <dbReference type="SAM" id="Phobius"/>
    </source>
</evidence>
<evidence type="ECO:0000256" key="8">
    <source>
        <dbReference type="SAM" id="MobiDB-lite"/>
    </source>
</evidence>
<feature type="domain" description="4Fe-4S ferredoxin-type" evidence="10">
    <location>
        <begin position="220"/>
        <end position="251"/>
    </location>
</feature>
<evidence type="ECO:0000313" key="11">
    <source>
        <dbReference type="EMBL" id="HEB94908.1"/>
    </source>
</evidence>
<dbReference type="PANTHER" id="PTHR30176">
    <property type="entry name" value="FERREDOXIN-TYPE PROTEIN NAPH"/>
    <property type="match status" value="1"/>
</dbReference>
<name>A0A831W3S9_9GAMM</name>
<dbReference type="Pfam" id="PF12838">
    <property type="entry name" value="Fer4_7"/>
    <property type="match status" value="1"/>
</dbReference>
<dbReference type="InterPro" id="IPR011886">
    <property type="entry name" value="NapH_MauN"/>
</dbReference>
<dbReference type="EMBL" id="DRKP01000006">
    <property type="protein sequence ID" value="HEB94908.1"/>
    <property type="molecule type" value="Genomic_DNA"/>
</dbReference>
<evidence type="ECO:0000259" key="10">
    <source>
        <dbReference type="PROSITE" id="PS51379"/>
    </source>
</evidence>
<sequence>MAKQAAVGAEAVEAKGWIRAHKWLLLRRISQIGILALFLISPYLVDRLDGTWVVKGNLASSMTLDVLPLTDPHILLQAILTGITPHKDAVIGVVIVLVFYLLVGGRVYCSWVCPVNMVTDAASWLRRRFGIRGGARIDRSTRYWMLAMTLVLPLATGAIVWELFNPVSLAFRGIVFGMGLGWMVLLGVFLFDLLVSREGWCGRLCPVGAFYALVGKASLLRVVADKREQCDDCMDCFAVCPEQKVIRPALKGADKGIGPVILAGECTNCGRCIDVCAEDVFRFGSRFSKQKVVDSGERETAGEESKPFSDAA</sequence>
<dbReference type="Proteomes" id="UP000886251">
    <property type="component" value="Unassembled WGS sequence"/>
</dbReference>
<organism evidence="11">
    <name type="scientific">Sedimenticola thiotaurini</name>
    <dbReference type="NCBI Taxonomy" id="1543721"/>
    <lineage>
        <taxon>Bacteria</taxon>
        <taxon>Pseudomonadati</taxon>
        <taxon>Pseudomonadota</taxon>
        <taxon>Gammaproteobacteria</taxon>
        <taxon>Chromatiales</taxon>
        <taxon>Sedimenticolaceae</taxon>
        <taxon>Sedimenticola</taxon>
    </lineage>
</organism>
<keyword evidence="3" id="KW-0479">Metal-binding</keyword>
<keyword evidence="9" id="KW-0812">Transmembrane</keyword>
<keyword evidence="6" id="KW-0408">Iron</keyword>
<protein>
    <submittedName>
        <fullName evidence="11">Quinol dehydrogenase ferredoxin subunit NapH</fullName>
    </submittedName>
</protein>
<accession>A0A831W3S9</accession>
<evidence type="ECO:0000256" key="6">
    <source>
        <dbReference type="ARBA" id="ARBA00023004"/>
    </source>
</evidence>
<dbReference type="InterPro" id="IPR051684">
    <property type="entry name" value="Electron_Trans/Redox"/>
</dbReference>
<evidence type="ECO:0000256" key="5">
    <source>
        <dbReference type="ARBA" id="ARBA00022982"/>
    </source>
</evidence>
<dbReference type="GO" id="GO:0005886">
    <property type="term" value="C:plasma membrane"/>
    <property type="evidence" value="ECO:0007669"/>
    <property type="project" value="TreeGrafter"/>
</dbReference>
<feature type="transmembrane region" description="Helical" evidence="9">
    <location>
        <begin position="25"/>
        <end position="45"/>
    </location>
</feature>
<proteinExistence type="predicted"/>
<dbReference type="GO" id="GO:0051539">
    <property type="term" value="F:4 iron, 4 sulfur cluster binding"/>
    <property type="evidence" value="ECO:0007669"/>
    <property type="project" value="UniProtKB-KW"/>
</dbReference>
<keyword evidence="7" id="KW-0411">Iron-sulfur</keyword>
<evidence type="ECO:0000256" key="1">
    <source>
        <dbReference type="ARBA" id="ARBA00022448"/>
    </source>
</evidence>
<dbReference type="NCBIfam" id="NF007013">
    <property type="entry name" value="PRK09477.1"/>
    <property type="match status" value="1"/>
</dbReference>
<dbReference type="AlphaFoldDB" id="A0A831W3S9"/>
<dbReference type="PROSITE" id="PS00198">
    <property type="entry name" value="4FE4S_FER_1"/>
    <property type="match status" value="1"/>
</dbReference>
<dbReference type="Gene3D" id="3.30.70.20">
    <property type="match status" value="1"/>
</dbReference>
<feature type="domain" description="4Fe-4S ferredoxin-type" evidence="10">
    <location>
        <begin position="257"/>
        <end position="286"/>
    </location>
</feature>
<evidence type="ECO:0000256" key="2">
    <source>
        <dbReference type="ARBA" id="ARBA00022485"/>
    </source>
</evidence>
<dbReference type="InterPro" id="IPR017900">
    <property type="entry name" value="4Fe4S_Fe_S_CS"/>
</dbReference>